<dbReference type="Proteomes" id="UP000654918">
    <property type="component" value="Unassembled WGS sequence"/>
</dbReference>
<evidence type="ECO:0000313" key="1">
    <source>
        <dbReference type="EMBL" id="KAF6824992.1"/>
    </source>
</evidence>
<evidence type="ECO:0000313" key="2">
    <source>
        <dbReference type="Proteomes" id="UP000654918"/>
    </source>
</evidence>
<organism evidence="1 2">
    <name type="scientific">Colletotrichum plurivorum</name>
    <dbReference type="NCBI Taxonomy" id="2175906"/>
    <lineage>
        <taxon>Eukaryota</taxon>
        <taxon>Fungi</taxon>
        <taxon>Dikarya</taxon>
        <taxon>Ascomycota</taxon>
        <taxon>Pezizomycotina</taxon>
        <taxon>Sordariomycetes</taxon>
        <taxon>Hypocreomycetidae</taxon>
        <taxon>Glomerellales</taxon>
        <taxon>Glomerellaceae</taxon>
        <taxon>Colletotrichum</taxon>
        <taxon>Colletotrichum orchidearum species complex</taxon>
    </lineage>
</organism>
<gene>
    <name evidence="1" type="ORF">CPLU01_10529</name>
</gene>
<dbReference type="AlphaFoldDB" id="A0A8H6K591"/>
<keyword evidence="2" id="KW-1185">Reference proteome</keyword>
<reference evidence="1" key="1">
    <citation type="journal article" date="2020" name="Phytopathology">
        <title>Genome Sequence Resources of Colletotrichum truncatum, C. plurivorum, C. musicola, and C. sojae: Four Species Pathogenic to Soybean (Glycine max).</title>
        <authorList>
            <person name="Rogerio F."/>
            <person name="Boufleur T.R."/>
            <person name="Ciampi-Guillardi M."/>
            <person name="Sukno S.A."/>
            <person name="Thon M.R."/>
            <person name="Massola Junior N.S."/>
            <person name="Baroncelli R."/>
        </authorList>
    </citation>
    <scope>NUCLEOTIDE SEQUENCE</scope>
    <source>
        <strain evidence="1">LFN00145</strain>
    </source>
</reference>
<sequence length="212" mass="23948">MNQYQPYTGGPKDKINDKYINSPICEVLRITNQPNGQETIDRIDLATGQMTPMWVLHDNPDDKTTTLTYADPRVQNPAGRVAGTVRLKSMSTKPQMTVRGNVLEPKMTSYAHGHKFLYNGLQYRWVQSTKTMDPNILYFKDKNDLLIARYKRKTGGTFSEERPTFEMFVPPQTVDMDMFITSGLAVAKFWPKYKKDAGAAKMAGNIVSVLAG</sequence>
<comment type="caution">
    <text evidence="1">The sequence shown here is derived from an EMBL/GenBank/DDBJ whole genome shotgun (WGS) entry which is preliminary data.</text>
</comment>
<proteinExistence type="predicted"/>
<accession>A0A8H6K591</accession>
<protein>
    <submittedName>
        <fullName evidence="1">Uncharacterized protein</fullName>
    </submittedName>
</protein>
<name>A0A8H6K591_9PEZI</name>
<dbReference type="EMBL" id="WIGO01000182">
    <property type="protein sequence ID" value="KAF6824992.1"/>
    <property type="molecule type" value="Genomic_DNA"/>
</dbReference>